<dbReference type="OrthoDB" id="9803420at2"/>
<gene>
    <name evidence="14" type="primary">rnhB</name>
    <name evidence="18" type="ORF">BET03_00860</name>
</gene>
<comment type="caution">
    <text evidence="18">The sequence shown here is derived from an EMBL/GenBank/DDBJ whole genome shotgun (WGS) entry which is preliminary data.</text>
</comment>
<comment type="similarity">
    <text evidence="5 14 16">Belongs to the RNase HII family.</text>
</comment>
<dbReference type="PANTHER" id="PTHR10954:SF18">
    <property type="entry name" value="RIBONUCLEASE HII"/>
    <property type="match status" value="1"/>
</dbReference>
<dbReference type="GO" id="GO:0005737">
    <property type="term" value="C:cytoplasm"/>
    <property type="evidence" value="ECO:0007669"/>
    <property type="project" value="UniProtKB-SubCell"/>
</dbReference>
<dbReference type="GO" id="GO:0043137">
    <property type="term" value="P:DNA replication, removal of RNA primer"/>
    <property type="evidence" value="ECO:0007669"/>
    <property type="project" value="TreeGrafter"/>
</dbReference>
<comment type="cofactor">
    <cofactor evidence="2">
        <name>Mg(2+)</name>
        <dbReference type="ChEBI" id="CHEBI:18420"/>
    </cofactor>
</comment>
<evidence type="ECO:0000256" key="6">
    <source>
        <dbReference type="ARBA" id="ARBA00012180"/>
    </source>
</evidence>
<evidence type="ECO:0000256" key="12">
    <source>
        <dbReference type="ARBA" id="ARBA00022801"/>
    </source>
</evidence>
<dbReference type="NCBIfam" id="NF000595">
    <property type="entry name" value="PRK00015.1-3"/>
    <property type="match status" value="1"/>
</dbReference>
<dbReference type="Pfam" id="PF01351">
    <property type="entry name" value="RNase_HII"/>
    <property type="match status" value="1"/>
</dbReference>
<comment type="cofactor">
    <cofactor evidence="14 15">
        <name>Mn(2+)</name>
        <dbReference type="ChEBI" id="CHEBI:29035"/>
    </cofactor>
    <cofactor evidence="14 15">
        <name>Mg(2+)</name>
        <dbReference type="ChEBI" id="CHEBI:18420"/>
    </cofactor>
    <text evidence="14 15">Manganese or magnesium. Binds 1 divalent metal ion per monomer in the absence of substrate. May bind a second metal ion after substrate binding.</text>
</comment>
<dbReference type="InterPro" id="IPR036397">
    <property type="entry name" value="RNaseH_sf"/>
</dbReference>
<dbReference type="PANTHER" id="PTHR10954">
    <property type="entry name" value="RIBONUCLEASE H2 SUBUNIT A"/>
    <property type="match status" value="1"/>
</dbReference>
<keyword evidence="12 14" id="KW-0378">Hydrolase</keyword>
<dbReference type="GO" id="GO:0003723">
    <property type="term" value="F:RNA binding"/>
    <property type="evidence" value="ECO:0007669"/>
    <property type="project" value="UniProtKB-UniRule"/>
</dbReference>
<dbReference type="HAMAP" id="MF_00052_B">
    <property type="entry name" value="RNase_HII_B"/>
    <property type="match status" value="1"/>
</dbReference>
<proteinExistence type="inferred from homology"/>
<dbReference type="InterPro" id="IPR001352">
    <property type="entry name" value="RNase_HII/HIII"/>
</dbReference>
<dbReference type="GO" id="GO:0004523">
    <property type="term" value="F:RNA-DNA hybrid ribonuclease activity"/>
    <property type="evidence" value="ECO:0007669"/>
    <property type="project" value="UniProtKB-UniRule"/>
</dbReference>
<feature type="binding site" evidence="14 15">
    <location>
        <position position="20"/>
    </location>
    <ligand>
        <name>a divalent metal cation</name>
        <dbReference type="ChEBI" id="CHEBI:60240"/>
    </ligand>
</feature>
<dbReference type="CDD" id="cd07182">
    <property type="entry name" value="RNase_HII_bacteria_HII_like"/>
    <property type="match status" value="1"/>
</dbReference>
<dbReference type="InterPro" id="IPR024567">
    <property type="entry name" value="RNase_HII/HIII_dom"/>
</dbReference>
<dbReference type="InterPro" id="IPR022898">
    <property type="entry name" value="RNase_HII"/>
</dbReference>
<dbReference type="GO" id="GO:0030145">
    <property type="term" value="F:manganese ion binding"/>
    <property type="evidence" value="ECO:0007669"/>
    <property type="project" value="UniProtKB-UniRule"/>
</dbReference>
<dbReference type="InterPro" id="IPR012337">
    <property type="entry name" value="RNaseH-like_sf"/>
</dbReference>
<dbReference type="RefSeq" id="WP_120166283.1">
    <property type="nucleotide sequence ID" value="NZ_MCIB01000001.1"/>
</dbReference>
<evidence type="ECO:0000256" key="1">
    <source>
        <dbReference type="ARBA" id="ARBA00000077"/>
    </source>
</evidence>
<evidence type="ECO:0000256" key="4">
    <source>
        <dbReference type="ARBA" id="ARBA00004496"/>
    </source>
</evidence>
<evidence type="ECO:0000256" key="8">
    <source>
        <dbReference type="ARBA" id="ARBA00022490"/>
    </source>
</evidence>
<dbReference type="NCBIfam" id="NF000594">
    <property type="entry name" value="PRK00015.1-1"/>
    <property type="match status" value="1"/>
</dbReference>
<feature type="binding site" evidence="14 15">
    <location>
        <position position="118"/>
    </location>
    <ligand>
        <name>a divalent metal cation</name>
        <dbReference type="ChEBI" id="CHEBI:60240"/>
    </ligand>
</feature>
<dbReference type="Proteomes" id="UP000284177">
    <property type="component" value="Unassembled WGS sequence"/>
</dbReference>
<evidence type="ECO:0000313" key="18">
    <source>
        <dbReference type="EMBL" id="RKD34414.1"/>
    </source>
</evidence>
<keyword evidence="10 14" id="KW-0479">Metal-binding</keyword>
<evidence type="ECO:0000256" key="5">
    <source>
        <dbReference type="ARBA" id="ARBA00007383"/>
    </source>
</evidence>
<feature type="domain" description="RNase H type-2" evidence="17">
    <location>
        <begin position="14"/>
        <end position="208"/>
    </location>
</feature>
<feature type="binding site" evidence="14 15">
    <location>
        <position position="21"/>
    </location>
    <ligand>
        <name>a divalent metal cation</name>
        <dbReference type="ChEBI" id="CHEBI:60240"/>
    </ligand>
</feature>
<dbReference type="GO" id="GO:0006298">
    <property type="term" value="P:mismatch repair"/>
    <property type="evidence" value="ECO:0007669"/>
    <property type="project" value="TreeGrafter"/>
</dbReference>
<reference evidence="18 19" key="1">
    <citation type="submission" date="2016-08" db="EMBL/GenBank/DDBJ databases">
        <title>Novel Firmicutes and Novel Genomes.</title>
        <authorList>
            <person name="Poppleton D.I."/>
            <person name="Gribaldo S."/>
        </authorList>
    </citation>
    <scope>NUCLEOTIDE SEQUENCE [LARGE SCALE GENOMIC DNA]</scope>
    <source>
        <strain evidence="18 19">CTT3</strain>
    </source>
</reference>
<keyword evidence="9 14" id="KW-0540">Nuclease</keyword>
<evidence type="ECO:0000259" key="17">
    <source>
        <dbReference type="PROSITE" id="PS51975"/>
    </source>
</evidence>
<keyword evidence="13 14" id="KW-0464">Manganese</keyword>
<comment type="subcellular location">
    <subcellularLocation>
        <location evidence="4 14">Cytoplasm</location>
    </subcellularLocation>
</comment>
<keyword evidence="8 14" id="KW-0963">Cytoplasm</keyword>
<comment type="catalytic activity">
    <reaction evidence="1 14 15 16">
        <text>Endonucleolytic cleavage to 5'-phosphomonoester.</text>
        <dbReference type="EC" id="3.1.26.4"/>
    </reaction>
</comment>
<dbReference type="EMBL" id="MCIB01000001">
    <property type="protein sequence ID" value="RKD34414.1"/>
    <property type="molecule type" value="Genomic_DNA"/>
</dbReference>
<evidence type="ECO:0000256" key="7">
    <source>
        <dbReference type="ARBA" id="ARBA00019179"/>
    </source>
</evidence>
<evidence type="ECO:0000256" key="2">
    <source>
        <dbReference type="ARBA" id="ARBA00001946"/>
    </source>
</evidence>
<evidence type="ECO:0000256" key="15">
    <source>
        <dbReference type="PROSITE-ProRule" id="PRU01319"/>
    </source>
</evidence>
<organism evidence="18 19">
    <name type="scientific">Thermohalobacter berrensis</name>
    <dbReference type="NCBI Taxonomy" id="99594"/>
    <lineage>
        <taxon>Bacteria</taxon>
        <taxon>Bacillati</taxon>
        <taxon>Bacillota</taxon>
        <taxon>Tissierellia</taxon>
        <taxon>Tissierellales</taxon>
        <taxon>Thermohalobacteraceae</taxon>
        <taxon>Thermohalobacter</taxon>
    </lineage>
</organism>
<dbReference type="Gene3D" id="3.30.420.10">
    <property type="entry name" value="Ribonuclease H-like superfamily/Ribonuclease H"/>
    <property type="match status" value="1"/>
</dbReference>
<accession>A0A419TAA2</accession>
<evidence type="ECO:0000256" key="11">
    <source>
        <dbReference type="ARBA" id="ARBA00022759"/>
    </source>
</evidence>
<evidence type="ECO:0000256" key="16">
    <source>
        <dbReference type="RuleBase" id="RU003515"/>
    </source>
</evidence>
<sequence>MLKIEKELWEKGYDYIACIDEVGRGCLAGDVVACALIMPKELVIEDVKDSKKLTPRKREKLYDIILDKAIGVGIGRVDSKTIDEINIKKSTLLAMKRAVENLKDKEGNKIKPDFLLIDAEKIDMNIPQMSVIKGDSKCHGIAAASIIAKVFRDRLCYDWSKKYEGYDLENNKGYGTKKHREALKKLGPSAIHRKSFLKKILTQEKQISLFGDENEDR</sequence>
<dbReference type="PROSITE" id="PS51975">
    <property type="entry name" value="RNASE_H_2"/>
    <property type="match status" value="1"/>
</dbReference>
<keyword evidence="19" id="KW-1185">Reference proteome</keyword>
<evidence type="ECO:0000256" key="13">
    <source>
        <dbReference type="ARBA" id="ARBA00023211"/>
    </source>
</evidence>
<dbReference type="AlphaFoldDB" id="A0A419TAA2"/>
<evidence type="ECO:0000313" key="19">
    <source>
        <dbReference type="Proteomes" id="UP000284177"/>
    </source>
</evidence>
<evidence type="ECO:0000256" key="10">
    <source>
        <dbReference type="ARBA" id="ARBA00022723"/>
    </source>
</evidence>
<name>A0A419TAA2_9FIRM</name>
<comment type="function">
    <text evidence="3 14 16">Endonuclease that specifically degrades the RNA of RNA-DNA hybrids.</text>
</comment>
<evidence type="ECO:0000256" key="14">
    <source>
        <dbReference type="HAMAP-Rule" id="MF_00052"/>
    </source>
</evidence>
<dbReference type="EC" id="3.1.26.4" evidence="6 14"/>
<evidence type="ECO:0000256" key="3">
    <source>
        <dbReference type="ARBA" id="ARBA00004065"/>
    </source>
</evidence>
<dbReference type="SUPFAM" id="SSF53098">
    <property type="entry name" value="Ribonuclease H-like"/>
    <property type="match status" value="1"/>
</dbReference>
<dbReference type="GO" id="GO:0032299">
    <property type="term" value="C:ribonuclease H2 complex"/>
    <property type="evidence" value="ECO:0007669"/>
    <property type="project" value="TreeGrafter"/>
</dbReference>
<evidence type="ECO:0000256" key="9">
    <source>
        <dbReference type="ARBA" id="ARBA00022722"/>
    </source>
</evidence>
<protein>
    <recommendedName>
        <fullName evidence="7 14">Ribonuclease HII</fullName>
        <shortName evidence="14">RNase HII</shortName>
        <ecNumber evidence="6 14">3.1.26.4</ecNumber>
    </recommendedName>
</protein>
<keyword evidence="11 14" id="KW-0255">Endonuclease</keyword>